<dbReference type="InterPro" id="IPR013830">
    <property type="entry name" value="SGNH_hydro"/>
</dbReference>
<dbReference type="ExpressionAtlas" id="A0A2K3L9Q6">
    <property type="expression patterns" value="baseline"/>
</dbReference>
<evidence type="ECO:0000259" key="1">
    <source>
        <dbReference type="Pfam" id="PF13472"/>
    </source>
</evidence>
<dbReference type="STRING" id="57577.A0A2K3L9Q6"/>
<evidence type="ECO:0000313" key="2">
    <source>
        <dbReference type="EMBL" id="PNX75270.1"/>
    </source>
</evidence>
<dbReference type="SUPFAM" id="SSF52266">
    <property type="entry name" value="SGNH hydrolase"/>
    <property type="match status" value="1"/>
</dbReference>
<reference evidence="2 3" key="1">
    <citation type="journal article" date="2014" name="Am. J. Bot.">
        <title>Genome assembly and annotation for red clover (Trifolium pratense; Fabaceae).</title>
        <authorList>
            <person name="Istvanek J."/>
            <person name="Jaros M."/>
            <person name="Krenek A."/>
            <person name="Repkova J."/>
        </authorList>
    </citation>
    <scope>NUCLEOTIDE SEQUENCE [LARGE SCALE GENOMIC DNA]</scope>
    <source>
        <strain evidence="3">cv. Tatra</strain>
        <tissue evidence="2">Young leaves</tissue>
    </source>
</reference>
<accession>A0A2K3L9Q6</accession>
<feature type="domain" description="SGNH hydrolase-type esterase" evidence="1">
    <location>
        <begin position="2"/>
        <end position="134"/>
    </location>
</feature>
<feature type="non-terminal residue" evidence="2">
    <location>
        <position position="1"/>
    </location>
</feature>
<dbReference type="Proteomes" id="UP000236291">
    <property type="component" value="Unassembled WGS sequence"/>
</dbReference>
<reference evidence="2 3" key="2">
    <citation type="journal article" date="2017" name="Front. Plant Sci.">
        <title>Gene Classification and Mining of Molecular Markers Useful in Red Clover (Trifolium pratense) Breeding.</title>
        <authorList>
            <person name="Istvanek J."/>
            <person name="Dluhosova J."/>
            <person name="Dluhos P."/>
            <person name="Patkova L."/>
            <person name="Nedelnik J."/>
            <person name="Repkova J."/>
        </authorList>
    </citation>
    <scope>NUCLEOTIDE SEQUENCE [LARGE SCALE GENOMIC DNA]</scope>
    <source>
        <strain evidence="3">cv. Tatra</strain>
        <tissue evidence="2">Young leaves</tissue>
    </source>
</reference>
<gene>
    <name evidence="2" type="ORF">L195_g031203</name>
</gene>
<dbReference type="Gene3D" id="3.40.50.1110">
    <property type="entry name" value="SGNH hydrolase"/>
    <property type="match status" value="2"/>
</dbReference>
<dbReference type="InterPro" id="IPR045136">
    <property type="entry name" value="Iah1-like"/>
</dbReference>
<dbReference type="AlphaFoldDB" id="A0A2K3L9Q6"/>
<sequence length="145" mass="16228">ADVLVRGYGGYNTRWALFLLHHLFPLESSKQPLATTIFFGANDAALSGRTSERQHSCSPTMLIVLITPPPVCEEGRQAYAISLYGKNARELPERTNEVTGQYAKACVEIAKELGVAYINLWSKMQETDGWQKKFLWFVTTSTQAI</sequence>
<organism evidence="2 3">
    <name type="scientific">Trifolium pratense</name>
    <name type="common">Red clover</name>
    <dbReference type="NCBI Taxonomy" id="57577"/>
    <lineage>
        <taxon>Eukaryota</taxon>
        <taxon>Viridiplantae</taxon>
        <taxon>Streptophyta</taxon>
        <taxon>Embryophyta</taxon>
        <taxon>Tracheophyta</taxon>
        <taxon>Spermatophyta</taxon>
        <taxon>Magnoliopsida</taxon>
        <taxon>eudicotyledons</taxon>
        <taxon>Gunneridae</taxon>
        <taxon>Pentapetalae</taxon>
        <taxon>rosids</taxon>
        <taxon>fabids</taxon>
        <taxon>Fabales</taxon>
        <taxon>Fabaceae</taxon>
        <taxon>Papilionoideae</taxon>
        <taxon>50 kb inversion clade</taxon>
        <taxon>NPAAA clade</taxon>
        <taxon>Hologalegina</taxon>
        <taxon>IRL clade</taxon>
        <taxon>Trifolieae</taxon>
        <taxon>Trifolium</taxon>
    </lineage>
</organism>
<dbReference type="PANTHER" id="PTHR14209:SF36">
    <property type="entry name" value="GDSL-LIKE LIPASE_ACYLHYDROLASE FAMILY PROTEIN, EXPRESSED"/>
    <property type="match status" value="1"/>
</dbReference>
<dbReference type="PANTHER" id="PTHR14209">
    <property type="entry name" value="ISOAMYL ACETATE-HYDROLYZING ESTERASE 1"/>
    <property type="match status" value="1"/>
</dbReference>
<evidence type="ECO:0000313" key="3">
    <source>
        <dbReference type="Proteomes" id="UP000236291"/>
    </source>
</evidence>
<name>A0A2K3L9Q6_TRIPR</name>
<dbReference type="Pfam" id="PF13472">
    <property type="entry name" value="Lipase_GDSL_2"/>
    <property type="match status" value="1"/>
</dbReference>
<protein>
    <submittedName>
        <fullName evidence="2">GDSL esterase/lipase</fullName>
    </submittedName>
</protein>
<proteinExistence type="predicted"/>
<dbReference type="InterPro" id="IPR036514">
    <property type="entry name" value="SGNH_hydro_sf"/>
</dbReference>
<comment type="caution">
    <text evidence="2">The sequence shown here is derived from an EMBL/GenBank/DDBJ whole genome shotgun (WGS) entry which is preliminary data.</text>
</comment>
<dbReference type="EMBL" id="ASHM01028792">
    <property type="protein sequence ID" value="PNX75270.1"/>
    <property type="molecule type" value="Genomic_DNA"/>
</dbReference>